<keyword evidence="6 8" id="KW-0472">Membrane</keyword>
<feature type="transmembrane region" description="Helical" evidence="8">
    <location>
        <begin position="6"/>
        <end position="24"/>
    </location>
</feature>
<keyword evidence="5 8" id="KW-1133">Transmembrane helix</keyword>
<dbReference type="EMBL" id="BAABEZ010000001">
    <property type="protein sequence ID" value="GAA4448408.1"/>
    <property type="molecule type" value="Genomic_DNA"/>
</dbReference>
<evidence type="ECO:0000256" key="5">
    <source>
        <dbReference type="ARBA" id="ARBA00022989"/>
    </source>
</evidence>
<keyword evidence="4" id="KW-0125">Carotenoid biosynthesis</keyword>
<evidence type="ECO:0000256" key="7">
    <source>
        <dbReference type="ARBA" id="ARBA00023235"/>
    </source>
</evidence>
<keyword evidence="7" id="KW-0413">Isomerase</keyword>
<feature type="transmembrane region" description="Helical" evidence="8">
    <location>
        <begin position="159"/>
        <end position="189"/>
    </location>
</feature>
<feature type="transmembrane region" description="Helical" evidence="8">
    <location>
        <begin position="81"/>
        <end position="102"/>
    </location>
</feature>
<comment type="caution">
    <text evidence="10">The sequence shown here is derived from an EMBL/GenBank/DDBJ whole genome shotgun (WGS) entry which is preliminary data.</text>
</comment>
<evidence type="ECO:0000313" key="11">
    <source>
        <dbReference type="Proteomes" id="UP001501410"/>
    </source>
</evidence>
<feature type="transmembrane region" description="Helical" evidence="8">
    <location>
        <begin position="36"/>
        <end position="61"/>
    </location>
</feature>
<dbReference type="RefSeq" id="WP_344821575.1">
    <property type="nucleotide sequence ID" value="NZ_BAABEZ010000001.1"/>
</dbReference>
<reference evidence="11" key="1">
    <citation type="journal article" date="2019" name="Int. J. Syst. Evol. Microbiol.">
        <title>The Global Catalogue of Microorganisms (GCM) 10K type strain sequencing project: providing services to taxonomists for standard genome sequencing and annotation.</title>
        <authorList>
            <consortium name="The Broad Institute Genomics Platform"/>
            <consortium name="The Broad Institute Genome Sequencing Center for Infectious Disease"/>
            <person name="Wu L."/>
            <person name="Ma J."/>
        </authorList>
    </citation>
    <scope>NUCLEOTIDE SEQUENCE [LARGE SCALE GENOMIC DNA]</scope>
    <source>
        <strain evidence="11">JCM 31921</strain>
    </source>
</reference>
<feature type="domain" description="Lycopene cyclase" evidence="9">
    <location>
        <begin position="6"/>
        <end position="98"/>
    </location>
</feature>
<evidence type="ECO:0000256" key="4">
    <source>
        <dbReference type="ARBA" id="ARBA00022746"/>
    </source>
</evidence>
<evidence type="ECO:0000256" key="1">
    <source>
        <dbReference type="ARBA" id="ARBA00004141"/>
    </source>
</evidence>
<accession>A0ABP8MD86</accession>
<gene>
    <name evidence="10" type="ORF">GCM10023092_00930</name>
</gene>
<feature type="transmembrane region" description="Helical" evidence="8">
    <location>
        <begin position="109"/>
        <end position="128"/>
    </location>
</feature>
<evidence type="ECO:0000259" key="9">
    <source>
        <dbReference type="Pfam" id="PF18916"/>
    </source>
</evidence>
<evidence type="ECO:0000256" key="2">
    <source>
        <dbReference type="ARBA" id="ARBA00004829"/>
    </source>
</evidence>
<dbReference type="Pfam" id="PF18916">
    <property type="entry name" value="Lycopene_cyc"/>
    <property type="match status" value="2"/>
</dbReference>
<keyword evidence="11" id="KW-1185">Reference proteome</keyword>
<feature type="transmembrane region" description="Helical" evidence="8">
    <location>
        <begin position="134"/>
        <end position="152"/>
    </location>
</feature>
<dbReference type="NCBIfam" id="TIGR03462">
    <property type="entry name" value="CarR_dom_SF"/>
    <property type="match status" value="1"/>
</dbReference>
<protein>
    <recommendedName>
        <fullName evidence="9">Lycopene cyclase domain-containing protein</fullName>
    </recommendedName>
</protein>
<feature type="transmembrane region" description="Helical" evidence="8">
    <location>
        <begin position="209"/>
        <end position="226"/>
    </location>
</feature>
<comment type="pathway">
    <text evidence="2">Carotenoid biosynthesis.</text>
</comment>
<proteinExistence type="predicted"/>
<feature type="domain" description="Lycopene cyclase" evidence="9">
    <location>
        <begin position="133"/>
        <end position="226"/>
    </location>
</feature>
<evidence type="ECO:0000256" key="3">
    <source>
        <dbReference type="ARBA" id="ARBA00022692"/>
    </source>
</evidence>
<keyword evidence="3 8" id="KW-0812">Transmembrane</keyword>
<dbReference type="InterPro" id="IPR017825">
    <property type="entry name" value="Lycopene_cyclase_dom"/>
</dbReference>
<organism evidence="10 11">
    <name type="scientific">Rurimicrobium arvi</name>
    <dbReference type="NCBI Taxonomy" id="2049916"/>
    <lineage>
        <taxon>Bacteria</taxon>
        <taxon>Pseudomonadati</taxon>
        <taxon>Bacteroidota</taxon>
        <taxon>Chitinophagia</taxon>
        <taxon>Chitinophagales</taxon>
        <taxon>Chitinophagaceae</taxon>
        <taxon>Rurimicrobium</taxon>
    </lineage>
</organism>
<comment type="subcellular location">
    <subcellularLocation>
        <location evidence="1">Membrane</location>
        <topology evidence="1">Multi-pass membrane protein</topology>
    </subcellularLocation>
</comment>
<sequence length="232" mass="27103">MIPEHLTYLLVDLFCILVPFLFSFHPLLRFYRQWRYFLLPCLLTASFFLIWDGLFTGWGVWGFNHAYVLGPFLFGMPVEEFLFFLCIPYASVFSYHCFGLFLPRLRGQYRLAAAFFLLQAVVLFLLAFGHPAQWYTSVTFILLAAYSLFLLVRKVDFLALFLVTYLFILIPFVLSNGVLTGSFLGRVVVWYNNERNLGIRILTIPVEDIFYGMLLLLMNVGGYEYLRKRAQP</sequence>
<evidence type="ECO:0000256" key="8">
    <source>
        <dbReference type="SAM" id="Phobius"/>
    </source>
</evidence>
<evidence type="ECO:0000313" key="10">
    <source>
        <dbReference type="EMBL" id="GAA4448408.1"/>
    </source>
</evidence>
<dbReference type="Proteomes" id="UP001501410">
    <property type="component" value="Unassembled WGS sequence"/>
</dbReference>
<name>A0ABP8MD86_9BACT</name>
<evidence type="ECO:0000256" key="6">
    <source>
        <dbReference type="ARBA" id="ARBA00023136"/>
    </source>
</evidence>